<dbReference type="EMBL" id="CM051397">
    <property type="protein sequence ID" value="KAJ4721003.1"/>
    <property type="molecule type" value="Genomic_DNA"/>
</dbReference>
<dbReference type="Proteomes" id="UP001164539">
    <property type="component" value="Chromosome 4"/>
</dbReference>
<sequence>MSKAEPQSQPHIAVLAFPYPTHASPLLSLITRLAVAAPNALFSFIGTAQCNTTVFTPTSDQRPPNIIPYNISDGVPVGYVFTGKLHEDIELFLNAADRNFRKAIDAAVIESGRRLSCLVTDAFIWLGKEMAEDRNVPWIAFWTGGPNSLAAHVYTDLIRERIQPGEENRSLEFIPGLSKLTVADFPEGTVLGNLQSVFSVMQRRMRRRLPKAAAVFINCFEELDRDITIDLQSRFKKFFNIGPLNMLSPSLPVSVGDDKYGCLPWLDKQKKAASVAYIGFGSAAKPSPKEMVAIAEALEASKVPFIWSIKENLQENLPNGFLERIKSNGNGMLVDWAPQVKVLGHEAVGVFVTHCGWNSILESVAGGVPMIGRPFWGDQGIDGKMIEDVWGIGVIVEGGIFTKNALMCSFDLILTQERGKKIREKTAKLKQLTHNAVGPRGSSKRNFDSLLQLVVSTSYEA</sequence>
<accession>A0ACC1YCK5</accession>
<evidence type="ECO:0000313" key="1">
    <source>
        <dbReference type="EMBL" id="KAJ4721003.1"/>
    </source>
</evidence>
<reference evidence="1 2" key="1">
    <citation type="journal article" date="2023" name="Science">
        <title>Complex scaffold remodeling in plant triterpene biosynthesis.</title>
        <authorList>
            <person name="De La Pena R."/>
            <person name="Hodgson H."/>
            <person name="Liu J.C."/>
            <person name="Stephenson M.J."/>
            <person name="Martin A.C."/>
            <person name="Owen C."/>
            <person name="Harkess A."/>
            <person name="Leebens-Mack J."/>
            <person name="Jimenez L.E."/>
            <person name="Osbourn A."/>
            <person name="Sattely E.S."/>
        </authorList>
    </citation>
    <scope>NUCLEOTIDE SEQUENCE [LARGE SCALE GENOMIC DNA]</scope>
    <source>
        <strain evidence="2">cv. JPN11</strain>
        <tissue evidence="1">Leaf</tissue>
    </source>
</reference>
<keyword evidence="2" id="KW-1185">Reference proteome</keyword>
<protein>
    <submittedName>
        <fullName evidence="1">UDP-glycosyltransferase</fullName>
    </submittedName>
</protein>
<proteinExistence type="predicted"/>
<organism evidence="1 2">
    <name type="scientific">Melia azedarach</name>
    <name type="common">Chinaberry tree</name>
    <dbReference type="NCBI Taxonomy" id="155640"/>
    <lineage>
        <taxon>Eukaryota</taxon>
        <taxon>Viridiplantae</taxon>
        <taxon>Streptophyta</taxon>
        <taxon>Embryophyta</taxon>
        <taxon>Tracheophyta</taxon>
        <taxon>Spermatophyta</taxon>
        <taxon>Magnoliopsida</taxon>
        <taxon>eudicotyledons</taxon>
        <taxon>Gunneridae</taxon>
        <taxon>Pentapetalae</taxon>
        <taxon>rosids</taxon>
        <taxon>malvids</taxon>
        <taxon>Sapindales</taxon>
        <taxon>Meliaceae</taxon>
        <taxon>Melia</taxon>
    </lineage>
</organism>
<name>A0ACC1YCK5_MELAZ</name>
<evidence type="ECO:0000313" key="2">
    <source>
        <dbReference type="Proteomes" id="UP001164539"/>
    </source>
</evidence>
<comment type="caution">
    <text evidence="1">The sequence shown here is derived from an EMBL/GenBank/DDBJ whole genome shotgun (WGS) entry which is preliminary data.</text>
</comment>
<gene>
    <name evidence="1" type="ORF">OWV82_008732</name>
</gene>